<feature type="domain" description="F-box" evidence="2">
    <location>
        <begin position="38"/>
        <end position="83"/>
    </location>
</feature>
<accession>A0A2T0AGY7</accession>
<comment type="caution">
    <text evidence="3">The sequence shown here is derived from an EMBL/GenBank/DDBJ whole genome shotgun (WGS) entry which is preliminary data.</text>
</comment>
<reference evidence="3 4" key="1">
    <citation type="journal article" date="2018" name="Elife">
        <title>Functional genomics of lipid metabolism in the oleaginous yeast Rhodosporidium toruloides.</title>
        <authorList>
            <person name="Coradetti S.T."/>
            <person name="Pinel D."/>
            <person name="Geiselman G."/>
            <person name="Ito M."/>
            <person name="Mondo S."/>
            <person name="Reilly M.C."/>
            <person name="Cheng Y.F."/>
            <person name="Bauer S."/>
            <person name="Grigoriev I."/>
            <person name="Gladden J.M."/>
            <person name="Simmons B.A."/>
            <person name="Brem R."/>
            <person name="Arkin A.P."/>
            <person name="Skerker J.M."/>
        </authorList>
    </citation>
    <scope>NUCLEOTIDE SEQUENCE [LARGE SCALE GENOMIC DNA]</scope>
    <source>
        <strain evidence="3 4">NBRC 0880</strain>
    </source>
</reference>
<name>A0A2T0AGY7_RHOTO</name>
<evidence type="ECO:0000259" key="2">
    <source>
        <dbReference type="PROSITE" id="PS50181"/>
    </source>
</evidence>
<dbReference type="EMBL" id="LCTV02000002">
    <property type="protein sequence ID" value="PRQ77278.1"/>
    <property type="molecule type" value="Genomic_DNA"/>
</dbReference>
<dbReference type="Pfam" id="PF00646">
    <property type="entry name" value="F-box"/>
    <property type="match status" value="1"/>
</dbReference>
<protein>
    <recommendedName>
        <fullName evidence="2">F-box domain-containing protein</fullName>
    </recommendedName>
</protein>
<dbReference type="SUPFAM" id="SSF81383">
    <property type="entry name" value="F-box domain"/>
    <property type="match status" value="1"/>
</dbReference>
<dbReference type="OrthoDB" id="2788229at2759"/>
<dbReference type="Proteomes" id="UP000239560">
    <property type="component" value="Unassembled WGS sequence"/>
</dbReference>
<dbReference type="InterPro" id="IPR001810">
    <property type="entry name" value="F-box_dom"/>
</dbReference>
<evidence type="ECO:0000256" key="1">
    <source>
        <dbReference type="SAM" id="MobiDB-lite"/>
    </source>
</evidence>
<sequence length="534" mass="58177">MSGDDGLRDVVGKSSVETKVHLPPTPPYTPLLLLTTPRTTLSSLPTEILDLVLSHLPLPSLAVCALLSRSVLPLARQHLYRLLPLRNQRNGQACPTGGSTLDEPSTALISTLEAHRDTLAPLAQRLDFDLLSHLPAEEVATILSRIFALCTGVVDVRLGAGSHGHGMGYRCLLRALILHPPAADRLRVLNIEQCAGAAHTLALVLLKTRELKELRIGQFLLEDEDLEVFCSGQKPECQLEVFTARQRITPLAFDFCQAASAATLRTADLPICEKTALDLSPFSSLTSVTLFVFLSAAPTPFSPSHPSFAPTMSRLNRNFASTIASVPYLQRLTLKGLWDCAITAPPGASAAVDLVRHAELLEALPHERGGLEKLVVKSELNSIALTRWLANDAWWGAYEVEEAERTSVRGETLAEVPDRTPSPPSLRGLLGSDIPPSSPPSVASITPFTASPVSSPIAQSPLPSRPSTPLETASLPSPPPHVTSSTVSLRRLQIWQKQTYSAARRLFQANVREKVDEEARRRGVQVEWRMYEKW</sequence>
<gene>
    <name evidence="3" type="ORF">AAT19DRAFT_12696</name>
</gene>
<dbReference type="PROSITE" id="PS50181">
    <property type="entry name" value="FBOX"/>
    <property type="match status" value="1"/>
</dbReference>
<evidence type="ECO:0000313" key="3">
    <source>
        <dbReference type="EMBL" id="PRQ77278.1"/>
    </source>
</evidence>
<organism evidence="3 4">
    <name type="scientific">Rhodotorula toruloides</name>
    <name type="common">Yeast</name>
    <name type="synonym">Rhodosporidium toruloides</name>
    <dbReference type="NCBI Taxonomy" id="5286"/>
    <lineage>
        <taxon>Eukaryota</taxon>
        <taxon>Fungi</taxon>
        <taxon>Dikarya</taxon>
        <taxon>Basidiomycota</taxon>
        <taxon>Pucciniomycotina</taxon>
        <taxon>Microbotryomycetes</taxon>
        <taxon>Sporidiobolales</taxon>
        <taxon>Sporidiobolaceae</taxon>
        <taxon>Rhodotorula</taxon>
    </lineage>
</organism>
<dbReference type="InterPro" id="IPR036047">
    <property type="entry name" value="F-box-like_dom_sf"/>
</dbReference>
<feature type="compositionally biased region" description="Polar residues" evidence="1">
    <location>
        <begin position="448"/>
        <end position="471"/>
    </location>
</feature>
<evidence type="ECO:0000313" key="4">
    <source>
        <dbReference type="Proteomes" id="UP000239560"/>
    </source>
</evidence>
<feature type="region of interest" description="Disordered" evidence="1">
    <location>
        <begin position="406"/>
        <end position="484"/>
    </location>
</feature>
<dbReference type="AlphaFoldDB" id="A0A2T0AGY7"/>
<feature type="compositionally biased region" description="Low complexity" evidence="1">
    <location>
        <begin position="432"/>
        <end position="447"/>
    </location>
</feature>
<proteinExistence type="predicted"/>
<dbReference type="CDD" id="cd09917">
    <property type="entry name" value="F-box_SF"/>
    <property type="match status" value="1"/>
</dbReference>